<evidence type="ECO:0000256" key="2">
    <source>
        <dbReference type="ARBA" id="ARBA00022643"/>
    </source>
</evidence>
<dbReference type="GO" id="GO:0018580">
    <property type="term" value="F:nitronate monooxygenase activity"/>
    <property type="evidence" value="ECO:0007669"/>
    <property type="project" value="InterPro"/>
</dbReference>
<keyword evidence="2" id="KW-0288">FMN</keyword>
<organism evidence="4">
    <name type="scientific">marine metagenome</name>
    <dbReference type="NCBI Taxonomy" id="408172"/>
    <lineage>
        <taxon>unclassified sequences</taxon>
        <taxon>metagenomes</taxon>
        <taxon>ecological metagenomes</taxon>
    </lineage>
</organism>
<feature type="non-terminal residue" evidence="4">
    <location>
        <position position="1"/>
    </location>
</feature>
<evidence type="ECO:0000313" key="4">
    <source>
        <dbReference type="EMBL" id="SVD95578.1"/>
    </source>
</evidence>
<reference evidence="4" key="1">
    <citation type="submission" date="2018-05" db="EMBL/GenBank/DDBJ databases">
        <authorList>
            <person name="Lanie J.A."/>
            <person name="Ng W.-L."/>
            <person name="Kazmierczak K.M."/>
            <person name="Andrzejewski T.M."/>
            <person name="Davidsen T.M."/>
            <person name="Wayne K.J."/>
            <person name="Tettelin H."/>
            <person name="Glass J.I."/>
            <person name="Rusch D."/>
            <person name="Podicherti R."/>
            <person name="Tsui H.-C.T."/>
            <person name="Winkler M.E."/>
        </authorList>
    </citation>
    <scope>NUCLEOTIDE SEQUENCE</scope>
</reference>
<dbReference type="Pfam" id="PF03060">
    <property type="entry name" value="NMO"/>
    <property type="match status" value="2"/>
</dbReference>
<keyword evidence="3" id="KW-0560">Oxidoreductase</keyword>
<dbReference type="SUPFAM" id="SSF51412">
    <property type="entry name" value="Inosine monophosphate dehydrogenase (IMPDH)"/>
    <property type="match status" value="1"/>
</dbReference>
<sequence length="257" mass="27184">FHQRQPVARQSAPQHNNAITFKGINHLFSDCGDRMVLVQIKTSGQFIHNALLQLRIDTSQASFYTNHFTHLNKLMNTLLSELLDITIPVVQAPMGGAAGPRLAAAVSNAGGLGTLPVWTSDLETTRALVRETRTLTDKPFAVNLNMEFPQEERLEACLEEGAPAVSFFWQDSSGLVDRAKAGGATVMHTVASTEDARYAVDSGVDILIAQGWEAGGHVRGSVATMALVPAVVDVAGGKPVIAAGGISDGRGIAAGLC</sequence>
<evidence type="ECO:0008006" key="5">
    <source>
        <dbReference type="Google" id="ProtNLM"/>
    </source>
</evidence>
<dbReference type="PANTHER" id="PTHR32332">
    <property type="entry name" value="2-NITROPROPANE DIOXYGENASE"/>
    <property type="match status" value="1"/>
</dbReference>
<name>A0A382ZLK5_9ZZZZ</name>
<dbReference type="CDD" id="cd04730">
    <property type="entry name" value="NPD_like"/>
    <property type="match status" value="1"/>
</dbReference>
<protein>
    <recommendedName>
        <fullName evidence="5">Nitronate monooxygenase domain-containing protein</fullName>
    </recommendedName>
</protein>
<dbReference type="InterPro" id="IPR013785">
    <property type="entry name" value="Aldolase_TIM"/>
</dbReference>
<gene>
    <name evidence="4" type="ORF">METZ01_LOCUS448432</name>
</gene>
<evidence type="ECO:0000256" key="3">
    <source>
        <dbReference type="ARBA" id="ARBA00023002"/>
    </source>
</evidence>
<dbReference type="Gene3D" id="3.20.20.70">
    <property type="entry name" value="Aldolase class I"/>
    <property type="match status" value="1"/>
</dbReference>
<evidence type="ECO:0000256" key="1">
    <source>
        <dbReference type="ARBA" id="ARBA00022630"/>
    </source>
</evidence>
<keyword evidence="1" id="KW-0285">Flavoprotein</keyword>
<dbReference type="AlphaFoldDB" id="A0A382ZLK5"/>
<dbReference type="InterPro" id="IPR004136">
    <property type="entry name" value="NMO"/>
</dbReference>
<feature type="non-terminal residue" evidence="4">
    <location>
        <position position="257"/>
    </location>
</feature>
<dbReference type="EMBL" id="UINC01184389">
    <property type="protein sequence ID" value="SVD95578.1"/>
    <property type="molecule type" value="Genomic_DNA"/>
</dbReference>
<proteinExistence type="predicted"/>
<dbReference type="PANTHER" id="PTHR32332:SF20">
    <property type="entry name" value="2-NITROPROPANE DIOXYGENASE-LIKE PROTEIN"/>
    <property type="match status" value="1"/>
</dbReference>
<accession>A0A382ZLK5</accession>